<keyword evidence="3" id="KW-1185">Reference proteome</keyword>
<proteinExistence type="predicted"/>
<dbReference type="InterPro" id="IPR029044">
    <property type="entry name" value="Nucleotide-diphossugar_trans"/>
</dbReference>
<dbReference type="AlphaFoldDB" id="A0A2T4JP67"/>
<evidence type="ECO:0000259" key="1">
    <source>
        <dbReference type="Pfam" id="PF00535"/>
    </source>
</evidence>
<dbReference type="PANTHER" id="PTHR22916:SF3">
    <property type="entry name" value="UDP-GLCNAC:BETAGAL BETA-1,3-N-ACETYLGLUCOSAMINYLTRANSFERASE-LIKE PROTEIN 1"/>
    <property type="match status" value="1"/>
</dbReference>
<dbReference type="Proteomes" id="UP000241010">
    <property type="component" value="Unassembled WGS sequence"/>
</dbReference>
<dbReference type="GO" id="GO:0016758">
    <property type="term" value="F:hexosyltransferase activity"/>
    <property type="evidence" value="ECO:0007669"/>
    <property type="project" value="UniProtKB-ARBA"/>
</dbReference>
<evidence type="ECO:0000313" key="2">
    <source>
        <dbReference type="EMBL" id="PTE19702.1"/>
    </source>
</evidence>
<name>A0A2T4JP67_9RHOB</name>
<reference evidence="2 3" key="1">
    <citation type="submission" date="2018-03" db="EMBL/GenBank/DDBJ databases">
        <title>Cereibacter changlensis.</title>
        <authorList>
            <person name="Meyer T.E."/>
            <person name="Miller S."/>
            <person name="Lodha T."/>
            <person name="Gandham S."/>
            <person name="Chintalapati S."/>
            <person name="Chintalapati V.R."/>
        </authorList>
    </citation>
    <scope>NUCLEOTIDE SEQUENCE [LARGE SCALE GENOMIC DNA]</scope>
    <source>
        <strain evidence="2 3">JA139</strain>
    </source>
</reference>
<dbReference type="InterPro" id="IPR001173">
    <property type="entry name" value="Glyco_trans_2-like"/>
</dbReference>
<gene>
    <name evidence="2" type="ORF">C5F48_21485</name>
</gene>
<accession>A0A2T4JP67</accession>
<comment type="caution">
    <text evidence="2">The sequence shown here is derived from an EMBL/GenBank/DDBJ whole genome shotgun (WGS) entry which is preliminary data.</text>
</comment>
<organism evidence="2 3">
    <name type="scientific">Cereibacter changlensis JA139</name>
    <dbReference type="NCBI Taxonomy" id="1188249"/>
    <lineage>
        <taxon>Bacteria</taxon>
        <taxon>Pseudomonadati</taxon>
        <taxon>Pseudomonadota</taxon>
        <taxon>Alphaproteobacteria</taxon>
        <taxon>Rhodobacterales</taxon>
        <taxon>Paracoccaceae</taxon>
        <taxon>Cereibacter</taxon>
    </lineage>
</organism>
<evidence type="ECO:0000313" key="3">
    <source>
        <dbReference type="Proteomes" id="UP000241010"/>
    </source>
</evidence>
<dbReference type="RefSeq" id="WP_107665799.1">
    <property type="nucleotide sequence ID" value="NZ_PZKG01000196.1"/>
</dbReference>
<dbReference type="OrthoDB" id="9807795at2"/>
<sequence length="311" mass="34696">MTATSPSTQGSPLATFALFAYNQEQYIRDAITAAFAQTYEPLEIILSDDASSDRTFEIMQDMTSSYTGPHIVRLRRSANNLGLASHINVIAEEFTGKYLVLAAGDDISFPERTAACVAILEEKGVSLVHSMVTYIDTDNRTISHHRSHEPLLWGHADGSSAAGSLSLYIGATGAVTRDFLEKFGPISYHNAYEDLVFGFRSILGGGSYFIRKNLVRYRFGCGISHNRTDLTVGEMLAKEKRRLMAYADVYRQRLRDLDAVSEDYSQVREFLIVKLHEMTLRIARRKSLIAFTLACLSKPATTFRVIAKRAL</sequence>
<dbReference type="EMBL" id="PZKG01000196">
    <property type="protein sequence ID" value="PTE19702.1"/>
    <property type="molecule type" value="Genomic_DNA"/>
</dbReference>
<dbReference type="Gene3D" id="3.90.550.10">
    <property type="entry name" value="Spore Coat Polysaccharide Biosynthesis Protein SpsA, Chain A"/>
    <property type="match status" value="1"/>
</dbReference>
<feature type="domain" description="Glycosyltransferase 2-like" evidence="1">
    <location>
        <begin position="20"/>
        <end position="182"/>
    </location>
</feature>
<protein>
    <recommendedName>
        <fullName evidence="1">Glycosyltransferase 2-like domain-containing protein</fullName>
    </recommendedName>
</protein>
<dbReference type="PANTHER" id="PTHR22916">
    <property type="entry name" value="GLYCOSYLTRANSFERASE"/>
    <property type="match status" value="1"/>
</dbReference>
<dbReference type="Pfam" id="PF00535">
    <property type="entry name" value="Glycos_transf_2"/>
    <property type="match status" value="1"/>
</dbReference>
<dbReference type="SUPFAM" id="SSF53448">
    <property type="entry name" value="Nucleotide-diphospho-sugar transferases"/>
    <property type="match status" value="1"/>
</dbReference>